<comment type="caution">
    <text evidence="6">The sequence shown here is derived from an EMBL/GenBank/DDBJ whole genome shotgun (WGS) entry which is preliminary data.</text>
</comment>
<evidence type="ECO:0000313" key="7">
    <source>
        <dbReference type="Proteomes" id="UP000295783"/>
    </source>
</evidence>
<feature type="region of interest" description="Disordered" evidence="4">
    <location>
        <begin position="284"/>
        <end position="307"/>
    </location>
</feature>
<dbReference type="CDD" id="cd05013">
    <property type="entry name" value="SIS_RpiR"/>
    <property type="match status" value="1"/>
</dbReference>
<dbReference type="GO" id="GO:0003677">
    <property type="term" value="F:DNA binding"/>
    <property type="evidence" value="ECO:0007669"/>
    <property type="project" value="UniProtKB-KW"/>
</dbReference>
<feature type="compositionally biased region" description="Basic residues" evidence="4">
    <location>
        <begin position="298"/>
        <end position="307"/>
    </location>
</feature>
<dbReference type="GO" id="GO:0097367">
    <property type="term" value="F:carbohydrate derivative binding"/>
    <property type="evidence" value="ECO:0007669"/>
    <property type="project" value="InterPro"/>
</dbReference>
<dbReference type="SUPFAM" id="SSF53697">
    <property type="entry name" value="SIS domain"/>
    <property type="match status" value="1"/>
</dbReference>
<dbReference type="Gene3D" id="1.10.10.10">
    <property type="entry name" value="Winged helix-like DNA-binding domain superfamily/Winged helix DNA-binding domain"/>
    <property type="match status" value="1"/>
</dbReference>
<accession>A0A4R6WQL7</accession>
<dbReference type="InterPro" id="IPR047640">
    <property type="entry name" value="RpiR-like"/>
</dbReference>
<keyword evidence="1" id="KW-0805">Transcription regulation</keyword>
<dbReference type="RefSeq" id="WP_166644945.1">
    <property type="nucleotide sequence ID" value="NZ_SNYW01000006.1"/>
</dbReference>
<keyword evidence="7" id="KW-1185">Reference proteome</keyword>
<dbReference type="Pfam" id="PF01418">
    <property type="entry name" value="HTH_6"/>
    <property type="match status" value="1"/>
</dbReference>
<dbReference type="GO" id="GO:1901135">
    <property type="term" value="P:carbohydrate derivative metabolic process"/>
    <property type="evidence" value="ECO:0007669"/>
    <property type="project" value="InterPro"/>
</dbReference>
<dbReference type="InterPro" id="IPR000281">
    <property type="entry name" value="HTH_RpiR"/>
</dbReference>
<dbReference type="Proteomes" id="UP000295783">
    <property type="component" value="Unassembled WGS sequence"/>
</dbReference>
<evidence type="ECO:0000256" key="1">
    <source>
        <dbReference type="ARBA" id="ARBA00023015"/>
    </source>
</evidence>
<dbReference type="EMBL" id="SNYW01000006">
    <property type="protein sequence ID" value="TDQ83845.1"/>
    <property type="molecule type" value="Genomic_DNA"/>
</dbReference>
<dbReference type="PANTHER" id="PTHR30514">
    <property type="entry name" value="GLUCOKINASE"/>
    <property type="match status" value="1"/>
</dbReference>
<feature type="domain" description="HTH rpiR-type" evidence="5">
    <location>
        <begin position="6"/>
        <end position="82"/>
    </location>
</feature>
<evidence type="ECO:0000256" key="3">
    <source>
        <dbReference type="ARBA" id="ARBA00023163"/>
    </source>
</evidence>
<evidence type="ECO:0000256" key="2">
    <source>
        <dbReference type="ARBA" id="ARBA00023125"/>
    </source>
</evidence>
<keyword evidence="2" id="KW-0238">DNA-binding</keyword>
<dbReference type="Gene3D" id="3.40.50.10490">
    <property type="entry name" value="Glucose-6-phosphate isomerase like protein, domain 1"/>
    <property type="match status" value="1"/>
</dbReference>
<dbReference type="InterPro" id="IPR001347">
    <property type="entry name" value="SIS_dom"/>
</dbReference>
<dbReference type="AlphaFoldDB" id="A0A4R6WQL7"/>
<dbReference type="PROSITE" id="PS51071">
    <property type="entry name" value="HTH_RPIR"/>
    <property type="match status" value="1"/>
</dbReference>
<name>A0A4R6WQL7_9PROT</name>
<organism evidence="6 7">
    <name type="scientific">Dongia mobilis</name>
    <dbReference type="NCBI Taxonomy" id="578943"/>
    <lineage>
        <taxon>Bacteria</taxon>
        <taxon>Pseudomonadati</taxon>
        <taxon>Pseudomonadota</taxon>
        <taxon>Alphaproteobacteria</taxon>
        <taxon>Rhodospirillales</taxon>
        <taxon>Dongiaceae</taxon>
        <taxon>Dongia</taxon>
    </lineage>
</organism>
<dbReference type="InterPro" id="IPR009057">
    <property type="entry name" value="Homeodomain-like_sf"/>
</dbReference>
<keyword evidence="3" id="KW-0804">Transcription</keyword>
<dbReference type="GO" id="GO:0003700">
    <property type="term" value="F:DNA-binding transcription factor activity"/>
    <property type="evidence" value="ECO:0007669"/>
    <property type="project" value="InterPro"/>
</dbReference>
<gene>
    <name evidence="6" type="ORF">A8950_0389</name>
</gene>
<evidence type="ECO:0000259" key="5">
    <source>
        <dbReference type="PROSITE" id="PS51071"/>
    </source>
</evidence>
<protein>
    <submittedName>
        <fullName evidence="6">RpiR family transcriptional regulator</fullName>
    </submittedName>
</protein>
<dbReference type="PANTHER" id="PTHR30514:SF18">
    <property type="entry name" value="RPIR-FAMILY TRANSCRIPTIONAL REGULATOR"/>
    <property type="match status" value="1"/>
</dbReference>
<evidence type="ECO:0000313" key="6">
    <source>
        <dbReference type="EMBL" id="TDQ83845.1"/>
    </source>
</evidence>
<dbReference type="InterPro" id="IPR046348">
    <property type="entry name" value="SIS_dom_sf"/>
</dbReference>
<dbReference type="InterPro" id="IPR036388">
    <property type="entry name" value="WH-like_DNA-bd_sf"/>
</dbReference>
<reference evidence="6 7" key="1">
    <citation type="submission" date="2019-03" db="EMBL/GenBank/DDBJ databases">
        <title>Genomic Encyclopedia of Type Strains, Phase III (KMG-III): the genomes of soil and plant-associated and newly described type strains.</title>
        <authorList>
            <person name="Whitman W."/>
        </authorList>
    </citation>
    <scope>NUCLEOTIDE SEQUENCE [LARGE SCALE GENOMIC DNA]</scope>
    <source>
        <strain evidence="6 7">CGMCC 1.7660</strain>
    </source>
</reference>
<dbReference type="InterPro" id="IPR035472">
    <property type="entry name" value="RpiR-like_SIS"/>
</dbReference>
<proteinExistence type="predicted"/>
<sequence>MKLADMTVADRIRQIAADMTPAEQKVSRILFASAMVAGLDTVASLAERAGVSGPTVIRLTAKLGFDSYLDFQRVLRDEMEERRNSPLSLYPRSREVLKGDLLAKSRDIFAAGMKQSFERISPGEYNAVVDAVCDLKKTIHLAGGRFSQLVAQMMYLHLYQMRPNVRMIQAGLQSRDDQLLDLGPKSVLMIFDFRRYQSDSVSLAKAAHRLGAQILLVTDPWESPIAEFANHVLSVEVGSPSPYDSMVPAFALAEALIAGMVPRLGKEALKRIENLEALRTGFEWREDGKSGPPAGPRRAARKTKKHN</sequence>
<evidence type="ECO:0000256" key="4">
    <source>
        <dbReference type="SAM" id="MobiDB-lite"/>
    </source>
</evidence>
<dbReference type="SUPFAM" id="SSF46689">
    <property type="entry name" value="Homeodomain-like"/>
    <property type="match status" value="1"/>
</dbReference>
<dbReference type="Pfam" id="PF01380">
    <property type="entry name" value="SIS"/>
    <property type="match status" value="1"/>
</dbReference>